<sequence length="743" mass="86908">HDRDTGQSMIYSDNGCYHLTYEERRSAQIAVKRMNGKICQELNFVVKVKLTIPDEQINLELDDDDEVLNEHYHNEMNSDLNSDDKLSLNTNRNRTTTLDGIDVSQSSSSILSKCRNVSCIAEKNELKAQLRAKREEIRIIRSTYTPPPSQSVASYLGTLLKKSQLHKNLLESTTTLKMYPKLPLTAQDLANCYRRDWGETTRRLLKKCFVNISFDQMNYEKLNKMNPDMITDILKINIKLFVQDKNLMKQQDQPKSEIINEQTKDVNVSKENLILKRMQSEKCVAMNIEMTVEGALLPSDVNEYNMEELSHENYRRNTPSIQDWAAALMIFKTRRSQNNKDMDYMCRLLRINPSSYCVNVPKSWAYIRRCLTNDDSLSLYQNYYYCPVCITLSSTKSCACGVETTVTVSYSSVIKQIQQILSIKGTYTRMCEMRDRILQMYSYTNYVRILQLCPESSFTLTVNSDGIGVWPFMLAFNELPLSERFSLRNIVLPLIWPTGTSPKYEQIHASIKLMVDELLQLENGYDFFIPELDSTKTLYFFTIASCSDKPAQSKMENVNMFMAEYGCGLCYTSGALYDFYTKTIRRPSEPHVFRQRLRQSQQKRQPPLRVYPHENTIILRTNKTHDQHLLDMERNNRTQLNEHRGYCEFRRLKYFNVGQSWLVDNLHSCYEGVTKKLLTLWLDKKYRLFAWSIRKKMDDLDRALSRLYLPSTSSRTPRSIYKFKYYKASEYKVIDQSILIQIT</sequence>
<dbReference type="PANTHER" id="PTHR46579:SF1">
    <property type="entry name" value="F5_8 TYPE C DOMAIN-CONTAINING PROTEIN"/>
    <property type="match status" value="1"/>
</dbReference>
<keyword evidence="1" id="KW-0175">Coiled coil</keyword>
<evidence type="ECO:0000313" key="3">
    <source>
        <dbReference type="EMBL" id="CAF4026379.1"/>
    </source>
</evidence>
<dbReference type="Proteomes" id="UP000663829">
    <property type="component" value="Unassembled WGS sequence"/>
</dbReference>
<dbReference type="EMBL" id="CAJNOQ010010548">
    <property type="protein sequence ID" value="CAF1254750.1"/>
    <property type="molecule type" value="Genomic_DNA"/>
</dbReference>
<keyword evidence="4" id="KW-1185">Reference proteome</keyword>
<name>A0A815ABW3_9BILA</name>
<accession>A0A815ABW3</accession>
<dbReference type="OrthoDB" id="3263820at2759"/>
<reference evidence="2" key="1">
    <citation type="submission" date="2021-02" db="EMBL/GenBank/DDBJ databases">
        <authorList>
            <person name="Nowell W R."/>
        </authorList>
    </citation>
    <scope>NUCLEOTIDE SEQUENCE</scope>
</reference>
<evidence type="ECO:0000256" key="1">
    <source>
        <dbReference type="SAM" id="Coils"/>
    </source>
</evidence>
<feature type="coiled-coil region" evidence="1">
    <location>
        <begin position="116"/>
        <end position="143"/>
    </location>
</feature>
<dbReference type="PANTHER" id="PTHR46579">
    <property type="entry name" value="F5/8 TYPE C DOMAIN-CONTAINING PROTEIN-RELATED"/>
    <property type="match status" value="1"/>
</dbReference>
<comment type="caution">
    <text evidence="2">The sequence shown here is derived from an EMBL/GenBank/DDBJ whole genome shotgun (WGS) entry which is preliminary data.</text>
</comment>
<evidence type="ECO:0000313" key="4">
    <source>
        <dbReference type="Proteomes" id="UP000663829"/>
    </source>
</evidence>
<feature type="non-terminal residue" evidence="2">
    <location>
        <position position="743"/>
    </location>
</feature>
<dbReference type="EMBL" id="CAJOBC010016094">
    <property type="protein sequence ID" value="CAF4026379.1"/>
    <property type="molecule type" value="Genomic_DNA"/>
</dbReference>
<gene>
    <name evidence="2" type="ORF">GPM918_LOCUS26308</name>
    <name evidence="3" type="ORF">SRO942_LOCUS26434</name>
</gene>
<dbReference type="Proteomes" id="UP000681722">
    <property type="component" value="Unassembled WGS sequence"/>
</dbReference>
<organism evidence="2 4">
    <name type="scientific">Didymodactylos carnosus</name>
    <dbReference type="NCBI Taxonomy" id="1234261"/>
    <lineage>
        <taxon>Eukaryota</taxon>
        <taxon>Metazoa</taxon>
        <taxon>Spiralia</taxon>
        <taxon>Gnathifera</taxon>
        <taxon>Rotifera</taxon>
        <taxon>Eurotatoria</taxon>
        <taxon>Bdelloidea</taxon>
        <taxon>Philodinida</taxon>
        <taxon>Philodinidae</taxon>
        <taxon>Didymodactylos</taxon>
    </lineage>
</organism>
<evidence type="ECO:0000313" key="2">
    <source>
        <dbReference type="EMBL" id="CAF1254750.1"/>
    </source>
</evidence>
<protein>
    <submittedName>
        <fullName evidence="2">Uncharacterized protein</fullName>
    </submittedName>
</protein>
<dbReference type="AlphaFoldDB" id="A0A815ABW3"/>
<proteinExistence type="predicted"/>